<sequence>LVIDGKHLSSNHPNIAKTHNNIAIIYYYLSRYDLALNHYRLSLAIKVQTLDPQHYSIANVYSNIGSVYEIQSDFRRAAIHYRKAADIYHVILPDGHEDLIKIDDQLKNVLNQLH</sequence>
<dbReference type="Proteomes" id="UP000663873">
    <property type="component" value="Unassembled WGS sequence"/>
</dbReference>
<dbReference type="PANTHER" id="PTHR45641">
    <property type="entry name" value="TETRATRICOPEPTIDE REPEAT PROTEIN (AFU_ORTHOLOGUE AFUA_6G03870)"/>
    <property type="match status" value="1"/>
</dbReference>
<keyword evidence="1" id="KW-0677">Repeat</keyword>
<dbReference type="InterPro" id="IPR019734">
    <property type="entry name" value="TPR_rpt"/>
</dbReference>
<evidence type="ECO:0000256" key="1">
    <source>
        <dbReference type="ARBA" id="ARBA00022737"/>
    </source>
</evidence>
<keyword evidence="4" id="KW-1185">Reference proteome</keyword>
<dbReference type="AlphaFoldDB" id="A0A821L1B5"/>
<protein>
    <submittedName>
        <fullName evidence="3">Uncharacterized protein</fullName>
    </submittedName>
</protein>
<dbReference type="SUPFAM" id="SSF48452">
    <property type="entry name" value="TPR-like"/>
    <property type="match status" value="1"/>
</dbReference>
<comment type="caution">
    <text evidence="3">The sequence shown here is derived from an EMBL/GenBank/DDBJ whole genome shotgun (WGS) entry which is preliminary data.</text>
</comment>
<evidence type="ECO:0000313" key="3">
    <source>
        <dbReference type="EMBL" id="CAF4743974.1"/>
    </source>
</evidence>
<proteinExistence type="predicted"/>
<reference evidence="3" key="1">
    <citation type="submission" date="2021-02" db="EMBL/GenBank/DDBJ databases">
        <authorList>
            <person name="Nowell W R."/>
        </authorList>
    </citation>
    <scope>NUCLEOTIDE SEQUENCE</scope>
</reference>
<gene>
    <name evidence="3" type="ORF">UJA718_LOCUS38539</name>
</gene>
<dbReference type="InterPro" id="IPR011990">
    <property type="entry name" value="TPR-like_helical_dom_sf"/>
</dbReference>
<feature type="non-terminal residue" evidence="3">
    <location>
        <position position="1"/>
    </location>
</feature>
<name>A0A821L1B5_9BILA</name>
<dbReference type="Gene3D" id="1.25.40.10">
    <property type="entry name" value="Tetratricopeptide repeat domain"/>
    <property type="match status" value="1"/>
</dbReference>
<dbReference type="Pfam" id="PF13424">
    <property type="entry name" value="TPR_12"/>
    <property type="match status" value="1"/>
</dbReference>
<dbReference type="SMART" id="SM00028">
    <property type="entry name" value="TPR"/>
    <property type="match status" value="2"/>
</dbReference>
<evidence type="ECO:0000256" key="2">
    <source>
        <dbReference type="ARBA" id="ARBA00022803"/>
    </source>
</evidence>
<keyword evidence="2" id="KW-0802">TPR repeat</keyword>
<organism evidence="3 4">
    <name type="scientific">Rotaria socialis</name>
    <dbReference type="NCBI Taxonomy" id="392032"/>
    <lineage>
        <taxon>Eukaryota</taxon>
        <taxon>Metazoa</taxon>
        <taxon>Spiralia</taxon>
        <taxon>Gnathifera</taxon>
        <taxon>Rotifera</taxon>
        <taxon>Eurotatoria</taxon>
        <taxon>Bdelloidea</taxon>
        <taxon>Philodinida</taxon>
        <taxon>Philodinidae</taxon>
        <taxon>Rotaria</taxon>
    </lineage>
</organism>
<dbReference type="EMBL" id="CAJOBP010039614">
    <property type="protein sequence ID" value="CAF4743974.1"/>
    <property type="molecule type" value="Genomic_DNA"/>
</dbReference>
<evidence type="ECO:0000313" key="4">
    <source>
        <dbReference type="Proteomes" id="UP000663873"/>
    </source>
</evidence>
<accession>A0A821L1B5</accession>
<dbReference type="PANTHER" id="PTHR45641:SF1">
    <property type="entry name" value="AAA+ ATPASE DOMAIN-CONTAINING PROTEIN"/>
    <property type="match status" value="1"/>
</dbReference>